<dbReference type="EMBL" id="OX459969">
    <property type="protein sequence ID" value="CAI9172947.1"/>
    <property type="molecule type" value="Genomic_DNA"/>
</dbReference>
<reference evidence="2" key="1">
    <citation type="submission" date="2023-04" db="EMBL/GenBank/DDBJ databases">
        <authorList>
            <consortium name="ELIXIR-Norway"/>
        </authorList>
    </citation>
    <scope>NUCLEOTIDE SEQUENCE [LARGE SCALE GENOMIC DNA]</scope>
</reference>
<keyword evidence="3" id="KW-1185">Reference proteome</keyword>
<name>A0ABN8ZJL5_RANTA</name>
<sequence length="112" mass="11930">MGVGGSRQLCPQRHLQSSGDSPGTLACAQAVGHFIGSQLHQRTVPVTLKASSVALLPSSCPDSRVATIISLDWMLSLETHQANRGIDLGGLGKLRIRKGGHLPRDVYSFNRS</sequence>
<evidence type="ECO:0000256" key="1">
    <source>
        <dbReference type="SAM" id="MobiDB-lite"/>
    </source>
</evidence>
<evidence type="ECO:0000313" key="3">
    <source>
        <dbReference type="Proteomes" id="UP001176941"/>
    </source>
</evidence>
<evidence type="ECO:0000313" key="2">
    <source>
        <dbReference type="EMBL" id="CAI9172947.1"/>
    </source>
</evidence>
<organism evidence="2 3">
    <name type="scientific">Rangifer tarandus platyrhynchus</name>
    <name type="common">Svalbard reindeer</name>
    <dbReference type="NCBI Taxonomy" id="3082113"/>
    <lineage>
        <taxon>Eukaryota</taxon>
        <taxon>Metazoa</taxon>
        <taxon>Chordata</taxon>
        <taxon>Craniata</taxon>
        <taxon>Vertebrata</taxon>
        <taxon>Euteleostomi</taxon>
        <taxon>Mammalia</taxon>
        <taxon>Eutheria</taxon>
        <taxon>Laurasiatheria</taxon>
        <taxon>Artiodactyla</taxon>
        <taxon>Ruminantia</taxon>
        <taxon>Pecora</taxon>
        <taxon>Cervidae</taxon>
        <taxon>Odocoileinae</taxon>
        <taxon>Rangifer</taxon>
    </lineage>
</organism>
<gene>
    <name evidence="2" type="ORF">MRATA1EN1_LOCUS21909</name>
</gene>
<feature type="region of interest" description="Disordered" evidence="1">
    <location>
        <begin position="1"/>
        <end position="22"/>
    </location>
</feature>
<dbReference type="Proteomes" id="UP001176941">
    <property type="component" value="Chromosome 33"/>
</dbReference>
<accession>A0ABN8ZJL5</accession>
<proteinExistence type="predicted"/>
<protein>
    <submittedName>
        <fullName evidence="2">Uncharacterized protein</fullName>
    </submittedName>
</protein>